<dbReference type="AlphaFoldDB" id="A0A1S9D5N9"/>
<accession>A0A1S9D5N9</accession>
<dbReference type="OrthoDB" id="5204833at2759"/>
<evidence type="ECO:0000256" key="1">
    <source>
        <dbReference type="SAM" id="MobiDB-lite"/>
    </source>
</evidence>
<feature type="region of interest" description="Disordered" evidence="1">
    <location>
        <begin position="54"/>
        <end position="151"/>
    </location>
</feature>
<feature type="compositionally biased region" description="Low complexity" evidence="1">
    <location>
        <begin position="314"/>
        <end position="323"/>
    </location>
</feature>
<feature type="compositionally biased region" description="Basic and acidic residues" evidence="1">
    <location>
        <begin position="294"/>
        <end position="309"/>
    </location>
</feature>
<feature type="region of interest" description="Disordered" evidence="1">
    <location>
        <begin position="284"/>
        <end position="424"/>
    </location>
</feature>
<reference evidence="2" key="2">
    <citation type="submission" date="2023-04" db="EMBL/GenBank/DDBJ databases">
        <title>Aspergillus oryzae NBRC 4228.</title>
        <authorList>
            <person name="Ichikawa N."/>
            <person name="Sato H."/>
            <person name="Tonouchi N."/>
        </authorList>
    </citation>
    <scope>NUCLEOTIDE SEQUENCE</scope>
    <source>
        <strain evidence="2">NBRC 4228</strain>
    </source>
</reference>
<feature type="compositionally biased region" description="Low complexity" evidence="1">
    <location>
        <begin position="632"/>
        <end position="655"/>
    </location>
</feature>
<protein>
    <submittedName>
        <fullName evidence="2">Unnamed protein product</fullName>
    </submittedName>
</protein>
<evidence type="ECO:0000313" key="4">
    <source>
        <dbReference type="Proteomes" id="UP000190312"/>
    </source>
</evidence>
<dbReference type="Proteomes" id="UP001165205">
    <property type="component" value="Unassembled WGS sequence"/>
</dbReference>
<feature type="compositionally biased region" description="Low complexity" evidence="1">
    <location>
        <begin position="371"/>
        <end position="391"/>
    </location>
</feature>
<dbReference type="Proteomes" id="UP000190312">
    <property type="component" value="Unassembled WGS sequence"/>
</dbReference>
<feature type="region of interest" description="Disordered" evidence="1">
    <location>
        <begin position="232"/>
        <end position="260"/>
    </location>
</feature>
<sequence length="700" mass="76099">MAVRRSARLRNRQASNVSHPQIHRLLTPIHSLAQVCPCFCLVKYQTTNFGSWLKEPQPPASPVNNTTTDTTNNNNKLPSVMERDETPADVPSNHTTTNTTTTTPKSTTNVRTPHKATPAQKQTPAKTPTSAVTRPSHQEMHPSKVHQSTTKQADSGLILGFNPIKKDAEGNVMKDSLVETTPSKTKTSPASTYYGTPAFEFKFSSADSQLSDEAKKLMESVREDVARIKAQMVQEKESQPDQDSNNQTENRKIAEPKGQASRFNAAHMAEFKKMDSIAGHASAFRATPGRFQPVRKDLKRTTSKARLDESNQNSPTKSPTKSPAPAPVGAKRVKRDRSDDTSTRRETVGEKSASKPAVTRTRPAIRSSLMTPTRASMARTSSTSLRPPRTSMLPRPSLAHSPTSKQSNTPRTPNTDFNPRFKSGLPQLNLKSILRPHQPLFSKDPAKIAAGTHVAAPEFSSKFLLGSTHDASEESAVTPSPKKRVEFSSSTRLQDDEALPSPSPSKFTAGSPSRVASDIVYPTLPALTPDHASKKSDSKTKSPTIRHVRQSDAPTNLSLPDIPGVPHGIGSKKRHRETEATHDPSLPDVPGVPHGIGNKKRHRDAAGRDVDTENVPPADTAAENRSAKRVKLSSPSKLSPFKFSPSKMPTPSPTKARSHTPLRSTTSASRTGTPASARQKSRNALTMSRLNALAQPKNRS</sequence>
<dbReference type="VEuPathDB" id="FungiDB:AO090009000350"/>
<organism evidence="3 4">
    <name type="scientific">Aspergillus oryzae</name>
    <name type="common">Yellow koji mold</name>
    <dbReference type="NCBI Taxonomy" id="5062"/>
    <lineage>
        <taxon>Eukaryota</taxon>
        <taxon>Fungi</taxon>
        <taxon>Dikarya</taxon>
        <taxon>Ascomycota</taxon>
        <taxon>Pezizomycotina</taxon>
        <taxon>Eurotiomycetes</taxon>
        <taxon>Eurotiomycetidae</taxon>
        <taxon>Eurotiales</taxon>
        <taxon>Aspergillaceae</taxon>
        <taxon>Aspergillus</taxon>
        <taxon>Aspergillus subgen. Circumdati</taxon>
    </lineage>
</organism>
<dbReference type="EMBL" id="MKZY01000011">
    <property type="protein sequence ID" value="OOO04226.1"/>
    <property type="molecule type" value="Genomic_DNA"/>
</dbReference>
<dbReference type="OMA" id="GHASAWR"/>
<feature type="compositionally biased region" description="Polar residues" evidence="1">
    <location>
        <begin position="661"/>
        <end position="689"/>
    </location>
</feature>
<evidence type="ECO:0000313" key="2">
    <source>
        <dbReference type="EMBL" id="GMG35755.1"/>
    </source>
</evidence>
<feature type="compositionally biased region" description="Polar residues" evidence="1">
    <location>
        <begin position="119"/>
        <end position="135"/>
    </location>
</feature>
<name>A0A1S9D5N9_ASPOZ</name>
<feature type="compositionally biased region" description="Basic and acidic residues" evidence="1">
    <location>
        <begin position="336"/>
        <end position="353"/>
    </location>
</feature>
<feature type="compositionally biased region" description="Low complexity" evidence="1">
    <location>
        <begin position="64"/>
        <end position="75"/>
    </location>
</feature>
<feature type="compositionally biased region" description="Polar residues" evidence="1">
    <location>
        <begin position="400"/>
        <end position="417"/>
    </location>
</feature>
<feature type="region of interest" description="Disordered" evidence="1">
    <location>
        <begin position="470"/>
        <end position="700"/>
    </location>
</feature>
<gene>
    <name evidence="2" type="ORF">Aory04_001092400</name>
    <name evidence="3" type="ORF">OAory_01050730</name>
</gene>
<feature type="compositionally biased region" description="Basic and acidic residues" evidence="1">
    <location>
        <begin position="531"/>
        <end position="540"/>
    </location>
</feature>
<proteinExistence type="predicted"/>
<comment type="caution">
    <text evidence="3">The sequence shown here is derived from an EMBL/GenBank/DDBJ whole genome shotgun (WGS) entry which is preliminary data.</text>
</comment>
<dbReference type="EMBL" id="BSYA01000178">
    <property type="protein sequence ID" value="GMG35755.1"/>
    <property type="molecule type" value="Genomic_DNA"/>
</dbReference>
<evidence type="ECO:0000313" key="3">
    <source>
        <dbReference type="EMBL" id="OOO04226.1"/>
    </source>
</evidence>
<feature type="compositionally biased region" description="Low complexity" evidence="1">
    <location>
        <begin position="93"/>
        <end position="111"/>
    </location>
</feature>
<reference evidence="3 4" key="1">
    <citation type="submission" date="2016-10" db="EMBL/GenBank/DDBJ databases">
        <title>Genome sequencing of Aspergillus oryzae BCC7051.</title>
        <authorList>
            <person name="Thammarongtham C."/>
            <person name="Vorapreeda T."/>
            <person name="Nookaew I."/>
            <person name="Srisuk T."/>
            <person name="Land M."/>
            <person name="Jeennor S."/>
            <person name="Laoteng K."/>
        </authorList>
    </citation>
    <scope>NUCLEOTIDE SEQUENCE [LARGE SCALE GENOMIC DNA]</scope>
    <source>
        <strain evidence="3 4">BCC7051</strain>
    </source>
</reference>
<dbReference type="eggNOG" id="ENOG502T00Q">
    <property type="taxonomic scope" value="Eukaryota"/>
</dbReference>